<feature type="transmembrane region" description="Helical" evidence="1">
    <location>
        <begin position="67"/>
        <end position="91"/>
    </location>
</feature>
<sequence>MDNYLKSSNAGQGMGAAALVLGILTILVSFIPCVGVAAIFLGVLAIIFGIISYMTAKKGNASTGMPIAGLILGIVGTLFASMWILFFVVAANADPLPDENEIGTMLDSINEETVKLQDSLDNSIKVIEDSLKVEESKK</sequence>
<evidence type="ECO:0000256" key="1">
    <source>
        <dbReference type="SAM" id="Phobius"/>
    </source>
</evidence>
<reference evidence="2" key="1">
    <citation type="submission" date="2021-11" db="EMBL/GenBank/DDBJ databases">
        <title>Description of novel Flavobacterium species.</title>
        <authorList>
            <person name="Saticioglu I.B."/>
            <person name="Ay H."/>
            <person name="Altun S."/>
            <person name="Duman M."/>
        </authorList>
    </citation>
    <scope>NUCLEOTIDE SEQUENCE</scope>
    <source>
        <strain evidence="2">F-65</strain>
    </source>
</reference>
<evidence type="ECO:0000313" key="2">
    <source>
        <dbReference type="EMBL" id="MCC9073774.1"/>
    </source>
</evidence>
<comment type="caution">
    <text evidence="2">The sequence shown here is derived from an EMBL/GenBank/DDBJ whole genome shotgun (WGS) entry which is preliminary data.</text>
</comment>
<dbReference type="Proteomes" id="UP001430919">
    <property type="component" value="Unassembled WGS sequence"/>
</dbReference>
<keyword evidence="1" id="KW-1133">Transmembrane helix</keyword>
<keyword evidence="1" id="KW-0812">Transmembrane</keyword>
<dbReference type="RefSeq" id="WP_229990685.1">
    <property type="nucleotide sequence ID" value="NZ_JAJJMO010000001.1"/>
</dbReference>
<name>A0ABS8MYC0_9FLAO</name>
<proteinExistence type="predicted"/>
<keyword evidence="1" id="KW-0472">Membrane</keyword>
<feature type="transmembrane region" description="Helical" evidence="1">
    <location>
        <begin position="37"/>
        <end position="55"/>
    </location>
</feature>
<keyword evidence="3" id="KW-1185">Reference proteome</keyword>
<evidence type="ECO:0000313" key="3">
    <source>
        <dbReference type="Proteomes" id="UP001430919"/>
    </source>
</evidence>
<organism evidence="2 3">
    <name type="scientific">Flavobacterium pisciphilum</name>
    <dbReference type="NCBI Taxonomy" id="2893755"/>
    <lineage>
        <taxon>Bacteria</taxon>
        <taxon>Pseudomonadati</taxon>
        <taxon>Bacteroidota</taxon>
        <taxon>Flavobacteriia</taxon>
        <taxon>Flavobacteriales</taxon>
        <taxon>Flavobacteriaceae</taxon>
        <taxon>Flavobacterium</taxon>
    </lineage>
</organism>
<gene>
    <name evidence="2" type="ORF">LNQ49_19515</name>
</gene>
<protein>
    <submittedName>
        <fullName evidence="2">DUF4190 domain-containing protein</fullName>
    </submittedName>
</protein>
<dbReference type="EMBL" id="JAJJMO010000001">
    <property type="protein sequence ID" value="MCC9073774.1"/>
    <property type="molecule type" value="Genomic_DNA"/>
</dbReference>
<feature type="transmembrane region" description="Helical" evidence="1">
    <location>
        <begin position="12"/>
        <end position="31"/>
    </location>
</feature>
<accession>A0ABS8MYC0</accession>